<dbReference type="SMART" id="SM00967">
    <property type="entry name" value="SpoU_sub_bind"/>
    <property type="match status" value="1"/>
</dbReference>
<dbReference type="STRING" id="321763.SAMN04488692_13219"/>
<dbReference type="Pfam" id="PF00588">
    <property type="entry name" value="SpoU_methylase"/>
    <property type="match status" value="1"/>
</dbReference>
<dbReference type="InterPro" id="IPR029028">
    <property type="entry name" value="Alpha/beta_knot_MTases"/>
</dbReference>
<dbReference type="RefSeq" id="WP_089762107.1">
    <property type="nucleotide sequence ID" value="NZ_FNGO01000032.1"/>
</dbReference>
<gene>
    <name evidence="5" type="ORF">SAMN04488692_13219</name>
</gene>
<dbReference type="InterPro" id="IPR013123">
    <property type="entry name" value="SpoU_subst-bd"/>
</dbReference>
<dbReference type="GO" id="GO:0008173">
    <property type="term" value="F:RNA methyltransferase activity"/>
    <property type="evidence" value="ECO:0007669"/>
    <property type="project" value="InterPro"/>
</dbReference>
<proteinExistence type="inferred from homology"/>
<name>A0A1G9SYP2_9FIRM</name>
<keyword evidence="6" id="KW-1185">Reference proteome</keyword>
<sequence>MAKVAGRNPVYELLNGPRRVHRLMIHYEAEGEIIEEITSRAKEDDIPVERTTAREIDDLAELDNHQGVLALAEDIDNKNPETVLQAVRNGGDMPRFLLLDQIQDPQNFGALIRTARAAGFQAVIYPGDRSCSITPAVVKASAGAIEYTAMCQVTNLNRTMEMLKEEAVWLFGAEPEGNTLYYEADLTGALGIVIGSEGSGLRRLVRENCDFLLGVPVSKYPGSLNASAAAAVVIYEAVRQSRLNLD</sequence>
<dbReference type="PANTHER" id="PTHR46429">
    <property type="entry name" value="23S RRNA (GUANOSINE-2'-O-)-METHYLTRANSFERASE RLMB"/>
    <property type="match status" value="1"/>
</dbReference>
<dbReference type="GO" id="GO:0005829">
    <property type="term" value="C:cytosol"/>
    <property type="evidence" value="ECO:0007669"/>
    <property type="project" value="TreeGrafter"/>
</dbReference>
<dbReference type="GO" id="GO:0003723">
    <property type="term" value="F:RNA binding"/>
    <property type="evidence" value="ECO:0007669"/>
    <property type="project" value="InterPro"/>
</dbReference>
<dbReference type="InterPro" id="IPR029064">
    <property type="entry name" value="Ribosomal_eL30-like_sf"/>
</dbReference>
<dbReference type="Pfam" id="PF08032">
    <property type="entry name" value="SpoU_sub_bind"/>
    <property type="match status" value="1"/>
</dbReference>
<dbReference type="PANTHER" id="PTHR46429:SF1">
    <property type="entry name" value="23S RRNA (GUANOSINE-2'-O-)-METHYLTRANSFERASE RLMB"/>
    <property type="match status" value="1"/>
</dbReference>
<accession>A0A1G9SYP2</accession>
<feature type="domain" description="RNA 2-O ribose methyltransferase substrate binding" evidence="4">
    <location>
        <begin position="3"/>
        <end position="78"/>
    </location>
</feature>
<dbReference type="InterPro" id="IPR004441">
    <property type="entry name" value="rRNA_MeTrfase_TrmH"/>
</dbReference>
<keyword evidence="2 5" id="KW-0489">Methyltransferase</keyword>
<dbReference type="OrthoDB" id="9794400at2"/>
<dbReference type="Gene3D" id="3.40.1280.10">
    <property type="match status" value="1"/>
</dbReference>
<dbReference type="GO" id="GO:0006396">
    <property type="term" value="P:RNA processing"/>
    <property type="evidence" value="ECO:0007669"/>
    <property type="project" value="InterPro"/>
</dbReference>
<dbReference type="Proteomes" id="UP000199476">
    <property type="component" value="Unassembled WGS sequence"/>
</dbReference>
<evidence type="ECO:0000313" key="5">
    <source>
        <dbReference type="EMBL" id="SDM40568.1"/>
    </source>
</evidence>
<keyword evidence="3 5" id="KW-0808">Transferase</keyword>
<evidence type="ECO:0000313" key="6">
    <source>
        <dbReference type="Proteomes" id="UP000199476"/>
    </source>
</evidence>
<dbReference type="InterPro" id="IPR001537">
    <property type="entry name" value="SpoU_MeTrfase"/>
</dbReference>
<organism evidence="5 6">
    <name type="scientific">Halarsenatibacter silvermanii</name>
    <dbReference type="NCBI Taxonomy" id="321763"/>
    <lineage>
        <taxon>Bacteria</taxon>
        <taxon>Bacillati</taxon>
        <taxon>Bacillota</taxon>
        <taxon>Clostridia</taxon>
        <taxon>Halanaerobiales</taxon>
        <taxon>Halarsenatibacteraceae</taxon>
        <taxon>Halarsenatibacter</taxon>
    </lineage>
</organism>
<evidence type="ECO:0000256" key="2">
    <source>
        <dbReference type="ARBA" id="ARBA00022603"/>
    </source>
</evidence>
<dbReference type="SUPFAM" id="SSF75217">
    <property type="entry name" value="alpha/beta knot"/>
    <property type="match status" value="1"/>
</dbReference>
<dbReference type="InterPro" id="IPR029026">
    <property type="entry name" value="tRNA_m1G_MTases_N"/>
</dbReference>
<evidence type="ECO:0000256" key="3">
    <source>
        <dbReference type="ARBA" id="ARBA00022679"/>
    </source>
</evidence>
<dbReference type="CDD" id="cd18103">
    <property type="entry name" value="SpoU-like_RlmB"/>
    <property type="match status" value="1"/>
</dbReference>
<dbReference type="EMBL" id="FNGO01000032">
    <property type="protein sequence ID" value="SDM40568.1"/>
    <property type="molecule type" value="Genomic_DNA"/>
</dbReference>
<comment type="similarity">
    <text evidence="1">Belongs to the class IV-like SAM-binding methyltransferase superfamily. RNA methyltransferase TrmH family.</text>
</comment>
<reference evidence="5 6" key="1">
    <citation type="submission" date="2016-10" db="EMBL/GenBank/DDBJ databases">
        <authorList>
            <person name="de Groot N.N."/>
        </authorList>
    </citation>
    <scope>NUCLEOTIDE SEQUENCE [LARGE SCALE GENOMIC DNA]</scope>
    <source>
        <strain evidence="5 6">SLAS-1</strain>
    </source>
</reference>
<protein>
    <submittedName>
        <fullName evidence="5">23S rRNA (Guanosine2251-2'-O)-methyltransferase</fullName>
    </submittedName>
</protein>
<dbReference type="SUPFAM" id="SSF55315">
    <property type="entry name" value="L30e-like"/>
    <property type="match status" value="1"/>
</dbReference>
<dbReference type="NCBIfam" id="TIGR00186">
    <property type="entry name" value="rRNA_methyl_3"/>
    <property type="match status" value="1"/>
</dbReference>
<evidence type="ECO:0000259" key="4">
    <source>
        <dbReference type="SMART" id="SM00967"/>
    </source>
</evidence>
<dbReference type="Gene3D" id="3.30.1330.30">
    <property type="match status" value="1"/>
</dbReference>
<evidence type="ECO:0000256" key="1">
    <source>
        <dbReference type="ARBA" id="ARBA00007228"/>
    </source>
</evidence>
<dbReference type="AlphaFoldDB" id="A0A1G9SYP2"/>
<dbReference type="GO" id="GO:0032259">
    <property type="term" value="P:methylation"/>
    <property type="evidence" value="ECO:0007669"/>
    <property type="project" value="UniProtKB-KW"/>
</dbReference>